<evidence type="ECO:0000256" key="8">
    <source>
        <dbReference type="ARBA" id="ARBA00023242"/>
    </source>
</evidence>
<feature type="binding site" evidence="9">
    <location>
        <begin position="122"/>
        <end position="123"/>
    </location>
    <ligand>
        <name>S-adenosyl-L-methionine</name>
        <dbReference type="ChEBI" id="CHEBI:59789"/>
    </ligand>
</feature>
<dbReference type="SUPFAM" id="SSF53335">
    <property type="entry name" value="S-adenosyl-L-methionine-dependent methyltransferases"/>
    <property type="match status" value="1"/>
</dbReference>
<organism evidence="11 12">
    <name type="scientific">Cardiosporidium cionae</name>
    <dbReference type="NCBI Taxonomy" id="476202"/>
    <lineage>
        <taxon>Eukaryota</taxon>
        <taxon>Sar</taxon>
        <taxon>Alveolata</taxon>
        <taxon>Apicomplexa</taxon>
        <taxon>Aconoidasida</taxon>
        <taxon>Nephromycida</taxon>
        <taxon>Cardiosporidium</taxon>
    </lineage>
</organism>
<dbReference type="PANTHER" id="PTHR23417:SF16">
    <property type="entry name" value="TRNA (GUANINE-N(7)-)-METHYLTRANSFERASE"/>
    <property type="match status" value="1"/>
</dbReference>
<comment type="pathway">
    <text evidence="9">tRNA modification; N(7)-methylguanine-tRNA biosynthesis.</text>
</comment>
<comment type="subcellular location">
    <subcellularLocation>
        <location evidence="9">Nucleus</location>
    </subcellularLocation>
</comment>
<name>A0ABQ7JAC0_9APIC</name>
<dbReference type="EC" id="2.1.1.33" evidence="9"/>
<reference evidence="11 12" key="1">
    <citation type="journal article" date="2020" name="bioRxiv">
        <title>Metabolic contributions of an alphaproteobacterial endosymbiont in the apicomplexan Cardiosporidium cionae.</title>
        <authorList>
            <person name="Hunter E.S."/>
            <person name="Paight C.J."/>
            <person name="Lane C.E."/>
        </authorList>
    </citation>
    <scope>NUCLEOTIDE SEQUENCE [LARGE SCALE GENOMIC DNA]</scope>
    <source>
        <strain evidence="11">ESH_2018</strain>
    </source>
</reference>
<keyword evidence="2 9" id="KW-0820">tRNA-binding</keyword>
<evidence type="ECO:0000313" key="11">
    <source>
        <dbReference type="EMBL" id="KAF8820955.1"/>
    </source>
</evidence>
<dbReference type="InterPro" id="IPR003358">
    <property type="entry name" value="tRNA_(Gua-N-7)_MeTrfase_Trmb"/>
</dbReference>
<evidence type="ECO:0000256" key="5">
    <source>
        <dbReference type="ARBA" id="ARBA00022691"/>
    </source>
</evidence>
<dbReference type="Gene3D" id="3.40.50.150">
    <property type="entry name" value="Vaccinia Virus protein VP39"/>
    <property type="match status" value="2"/>
</dbReference>
<dbReference type="PANTHER" id="PTHR23417">
    <property type="entry name" value="3-DEOXY-D-MANNO-OCTULOSONIC-ACID TRANSFERASE/TRNA GUANINE-N 7 - -METHYLTRANSFERASE"/>
    <property type="match status" value="1"/>
</dbReference>
<dbReference type="EMBL" id="JADAQX010000265">
    <property type="protein sequence ID" value="KAF8820955.1"/>
    <property type="molecule type" value="Genomic_DNA"/>
</dbReference>
<keyword evidence="12" id="KW-1185">Reference proteome</keyword>
<dbReference type="InterPro" id="IPR029063">
    <property type="entry name" value="SAM-dependent_MTases_sf"/>
</dbReference>
<feature type="active site" evidence="9">
    <location>
        <position position="208"/>
    </location>
</feature>
<evidence type="ECO:0000256" key="4">
    <source>
        <dbReference type="ARBA" id="ARBA00022679"/>
    </source>
</evidence>
<feature type="region of interest" description="Disordered" evidence="10">
    <location>
        <begin position="1"/>
        <end position="25"/>
    </location>
</feature>
<evidence type="ECO:0000256" key="1">
    <source>
        <dbReference type="ARBA" id="ARBA00000142"/>
    </source>
</evidence>
<dbReference type="HAMAP" id="MF_03055">
    <property type="entry name" value="tRNA_methyltr_TrmB_euk"/>
    <property type="match status" value="1"/>
</dbReference>
<evidence type="ECO:0000256" key="3">
    <source>
        <dbReference type="ARBA" id="ARBA00022603"/>
    </source>
</evidence>
<feature type="binding site" evidence="9">
    <location>
        <begin position="185"/>
        <end position="186"/>
    </location>
    <ligand>
        <name>S-adenosyl-L-methionine</name>
        <dbReference type="ChEBI" id="CHEBI:59789"/>
    </ligand>
</feature>
<dbReference type="Pfam" id="PF02390">
    <property type="entry name" value="Methyltransf_4"/>
    <property type="match status" value="2"/>
</dbReference>
<keyword evidence="8 9" id="KW-0539">Nucleus</keyword>
<comment type="catalytic activity">
    <reaction evidence="1 9">
        <text>guanosine(46) in tRNA + S-adenosyl-L-methionine = N(7)-methylguanosine(46) in tRNA + S-adenosyl-L-homocysteine</text>
        <dbReference type="Rhea" id="RHEA:42708"/>
        <dbReference type="Rhea" id="RHEA-COMP:10188"/>
        <dbReference type="Rhea" id="RHEA-COMP:10189"/>
        <dbReference type="ChEBI" id="CHEBI:57856"/>
        <dbReference type="ChEBI" id="CHEBI:59789"/>
        <dbReference type="ChEBI" id="CHEBI:74269"/>
        <dbReference type="ChEBI" id="CHEBI:74480"/>
        <dbReference type="EC" id="2.1.1.33"/>
    </reaction>
</comment>
<keyword evidence="4 9" id="KW-0808">Transferase</keyword>
<evidence type="ECO:0000256" key="6">
    <source>
        <dbReference type="ARBA" id="ARBA00022694"/>
    </source>
</evidence>
<dbReference type="Proteomes" id="UP000823046">
    <property type="component" value="Unassembled WGS sequence"/>
</dbReference>
<dbReference type="InterPro" id="IPR025763">
    <property type="entry name" value="Trm8_euk"/>
</dbReference>
<feature type="binding site" evidence="9">
    <location>
        <position position="205"/>
    </location>
    <ligand>
        <name>S-adenosyl-L-methionine</name>
        <dbReference type="ChEBI" id="CHEBI:59789"/>
    </ligand>
</feature>
<keyword evidence="7 9" id="KW-0694">RNA-binding</keyword>
<sequence length="313" mass="35978">MATTNETQEHVLDGPQIKRPRKGHYRQRAHCNPLSDSTLNYPLSPDFVDWSKHFPSYFEKDILSLELNTSQYPLSYSTTPEHASLNGSDGFSVEFLDVGCGYGGLLVALSSLYPDVKMIGLEIRDKVSQFLAFFTVFVDTGFSVASSYPCFIENVTTYVGERIRALRNENRHTKGYLNISVLRTNVMKFLVNYFRKGQLKKIFFCFPDPHFKKSKWKRRIISISMLSMYAYTLSPDGLLYAVTDVQDLYEWIREACIAHPLFEEVTGPALEEDRCVQVMKIETEEAKKVIRNNQSCYYCVFRRLSNPPLAEVS</sequence>
<comment type="similarity">
    <text evidence="9">Belongs to the class I-like SAM-binding methyltransferase superfamily. TrmB family.</text>
</comment>
<evidence type="ECO:0000256" key="9">
    <source>
        <dbReference type="HAMAP-Rule" id="MF_03055"/>
    </source>
</evidence>
<evidence type="ECO:0000256" key="2">
    <source>
        <dbReference type="ARBA" id="ARBA00022555"/>
    </source>
</evidence>
<dbReference type="NCBIfam" id="TIGR00091">
    <property type="entry name" value="tRNA (guanosine(46)-N7)-methyltransferase TrmB"/>
    <property type="match status" value="1"/>
</dbReference>
<proteinExistence type="inferred from homology"/>
<keyword evidence="6 9" id="KW-0819">tRNA processing</keyword>
<gene>
    <name evidence="11" type="ORF">IE077_002619</name>
</gene>
<accession>A0ABQ7JAC0</accession>
<feature type="binding site" evidence="9">
    <location>
        <position position="99"/>
    </location>
    <ligand>
        <name>S-adenosyl-L-methionine</name>
        <dbReference type="ChEBI" id="CHEBI:59789"/>
    </ligand>
</feature>
<keyword evidence="5 9" id="KW-0949">S-adenosyl-L-methionine</keyword>
<keyword evidence="3 9" id="KW-0489">Methyltransferase</keyword>
<comment type="caution">
    <text evidence="11">The sequence shown here is derived from an EMBL/GenBank/DDBJ whole genome shotgun (WGS) entry which is preliminary data.</text>
</comment>
<evidence type="ECO:0000256" key="7">
    <source>
        <dbReference type="ARBA" id="ARBA00022884"/>
    </source>
</evidence>
<dbReference type="PROSITE" id="PS51625">
    <property type="entry name" value="SAM_MT_TRMB"/>
    <property type="match status" value="1"/>
</dbReference>
<protein>
    <recommendedName>
        <fullName evidence="9">tRNA (guanine-N(7)-)-methyltransferase</fullName>
        <ecNumber evidence="9">2.1.1.33</ecNumber>
    </recommendedName>
    <alternativeName>
        <fullName evidence="9">tRNA (guanine(46)-N(7))-methyltransferase</fullName>
    </alternativeName>
    <alternativeName>
        <fullName evidence="9">tRNA(m7G46)-methyltransferase</fullName>
    </alternativeName>
</protein>
<comment type="function">
    <text evidence="9">Catalyzes the formation of N(7)-methylguanine at position 46 (m7G46) in tRNA.</text>
</comment>
<feature type="binding site" evidence="9">
    <location>
        <begin position="283"/>
        <end position="285"/>
    </location>
    <ligand>
        <name>S-adenosyl-L-methionine</name>
        <dbReference type="ChEBI" id="CHEBI:59789"/>
    </ligand>
</feature>
<evidence type="ECO:0000313" key="12">
    <source>
        <dbReference type="Proteomes" id="UP000823046"/>
    </source>
</evidence>
<evidence type="ECO:0000256" key="10">
    <source>
        <dbReference type="SAM" id="MobiDB-lite"/>
    </source>
</evidence>